<protein>
    <submittedName>
        <fullName evidence="2">Uncharacterized protein</fullName>
    </submittedName>
</protein>
<dbReference type="Proteomes" id="UP001497522">
    <property type="component" value="Chromosome 12"/>
</dbReference>
<proteinExistence type="predicted"/>
<evidence type="ECO:0000313" key="2">
    <source>
        <dbReference type="EMBL" id="CAK9861885.1"/>
    </source>
</evidence>
<feature type="compositionally biased region" description="Polar residues" evidence="1">
    <location>
        <begin position="24"/>
        <end position="34"/>
    </location>
</feature>
<name>A0ABP1AHJ6_9BRYO</name>
<feature type="region of interest" description="Disordered" evidence="1">
    <location>
        <begin position="19"/>
        <end position="50"/>
    </location>
</feature>
<gene>
    <name evidence="2" type="ORF">CSSPJE1EN2_LOCUS4880</name>
</gene>
<sequence>MKEDTLMRIPFGSLACVPKRKSGKANQAVTSSSDAEYWTDDNSEAGSNNDFLETAESTEDERIAIQFASKNDELLQALEEDSDSSDKASAWAWSKDARKSVLRAQCSAWLQWVYRQYDAYDLARRSADLLGLVRLPQYGSTSVQAYPTVLLHCQQIATSGLHQAGVTGNGGHCQ</sequence>
<evidence type="ECO:0000313" key="3">
    <source>
        <dbReference type="Proteomes" id="UP001497522"/>
    </source>
</evidence>
<accession>A0ABP1AHJ6</accession>
<keyword evidence="3" id="KW-1185">Reference proteome</keyword>
<organism evidence="2 3">
    <name type="scientific">Sphagnum jensenii</name>
    <dbReference type="NCBI Taxonomy" id="128206"/>
    <lineage>
        <taxon>Eukaryota</taxon>
        <taxon>Viridiplantae</taxon>
        <taxon>Streptophyta</taxon>
        <taxon>Embryophyta</taxon>
        <taxon>Bryophyta</taxon>
        <taxon>Sphagnophytina</taxon>
        <taxon>Sphagnopsida</taxon>
        <taxon>Sphagnales</taxon>
        <taxon>Sphagnaceae</taxon>
        <taxon>Sphagnum</taxon>
    </lineage>
</organism>
<reference evidence="2" key="1">
    <citation type="submission" date="2024-03" db="EMBL/GenBank/DDBJ databases">
        <authorList>
            <consortium name="ELIXIR-Norway"/>
            <consortium name="Elixir Norway"/>
        </authorList>
    </citation>
    <scope>NUCLEOTIDE SEQUENCE</scope>
</reference>
<dbReference type="EMBL" id="OZ023713">
    <property type="protein sequence ID" value="CAK9861885.1"/>
    <property type="molecule type" value="Genomic_DNA"/>
</dbReference>
<evidence type="ECO:0000256" key="1">
    <source>
        <dbReference type="SAM" id="MobiDB-lite"/>
    </source>
</evidence>